<keyword evidence="3" id="KW-1185">Reference proteome</keyword>
<dbReference type="Proteomes" id="UP000605676">
    <property type="component" value="Unassembled WGS sequence"/>
</dbReference>
<dbReference type="PROSITE" id="PS50851">
    <property type="entry name" value="CHEW"/>
    <property type="match status" value="1"/>
</dbReference>
<dbReference type="PANTHER" id="PTHR22617">
    <property type="entry name" value="CHEMOTAXIS SENSOR HISTIDINE KINASE-RELATED"/>
    <property type="match status" value="1"/>
</dbReference>
<dbReference type="EMBL" id="JAENRR010000004">
    <property type="protein sequence ID" value="MBK3516271.1"/>
    <property type="molecule type" value="Genomic_DNA"/>
</dbReference>
<name>A0ABS1HF93_9BACT</name>
<organism evidence="2 3">
    <name type="scientific">Carboxylicivirga marina</name>
    <dbReference type="NCBI Taxonomy" id="2800988"/>
    <lineage>
        <taxon>Bacteria</taxon>
        <taxon>Pseudomonadati</taxon>
        <taxon>Bacteroidota</taxon>
        <taxon>Bacteroidia</taxon>
        <taxon>Marinilabiliales</taxon>
        <taxon>Marinilabiliaceae</taxon>
        <taxon>Carboxylicivirga</taxon>
    </lineage>
</organism>
<sequence>MMKEQMTSIISFLINKEVFAFDTLKVRNILEFDKVTWVPNTKDYLLGVINLHGNIIPIADMRVMMGIENIENGQDTAVIVVSDDDKKDSLLGLVVDGVKEVFDLDESEIKESVINGNTGLVHSFTGSLHKNEEFIHIIDLTEVVQEIEK</sequence>
<dbReference type="InterPro" id="IPR036061">
    <property type="entry name" value="CheW-like_dom_sf"/>
</dbReference>
<dbReference type="Pfam" id="PF01584">
    <property type="entry name" value="CheW"/>
    <property type="match status" value="1"/>
</dbReference>
<dbReference type="PANTHER" id="PTHR22617:SF23">
    <property type="entry name" value="CHEMOTAXIS PROTEIN CHEW"/>
    <property type="match status" value="1"/>
</dbReference>
<evidence type="ECO:0000259" key="1">
    <source>
        <dbReference type="PROSITE" id="PS50851"/>
    </source>
</evidence>
<dbReference type="SUPFAM" id="SSF50341">
    <property type="entry name" value="CheW-like"/>
    <property type="match status" value="1"/>
</dbReference>
<protein>
    <submittedName>
        <fullName evidence="2">Purine-binding chemotaxis protein CheW</fullName>
    </submittedName>
</protein>
<proteinExistence type="predicted"/>
<dbReference type="Gene3D" id="2.30.30.40">
    <property type="entry name" value="SH3 Domains"/>
    <property type="match status" value="1"/>
</dbReference>
<comment type="caution">
    <text evidence="2">The sequence shown here is derived from an EMBL/GenBank/DDBJ whole genome shotgun (WGS) entry which is preliminary data.</text>
</comment>
<evidence type="ECO:0000313" key="2">
    <source>
        <dbReference type="EMBL" id="MBK3516271.1"/>
    </source>
</evidence>
<evidence type="ECO:0000313" key="3">
    <source>
        <dbReference type="Proteomes" id="UP000605676"/>
    </source>
</evidence>
<dbReference type="RefSeq" id="WP_200463500.1">
    <property type="nucleotide sequence ID" value="NZ_JAENRR010000004.1"/>
</dbReference>
<accession>A0ABS1HF93</accession>
<reference evidence="2 3" key="1">
    <citation type="submission" date="2021-01" db="EMBL/GenBank/DDBJ databases">
        <title>Carboxyliciviraga sp.nov., isolated from coastal sediments.</title>
        <authorList>
            <person name="Lu D."/>
            <person name="Zhang T."/>
        </authorList>
    </citation>
    <scope>NUCLEOTIDE SEQUENCE [LARGE SCALE GENOMIC DNA]</scope>
    <source>
        <strain evidence="2 3">N1Y132</strain>
    </source>
</reference>
<dbReference type="SMART" id="SM00260">
    <property type="entry name" value="CheW"/>
    <property type="match status" value="1"/>
</dbReference>
<dbReference type="InterPro" id="IPR002545">
    <property type="entry name" value="CheW-lke_dom"/>
</dbReference>
<dbReference type="InterPro" id="IPR039315">
    <property type="entry name" value="CheW"/>
</dbReference>
<dbReference type="Gene3D" id="2.40.50.180">
    <property type="entry name" value="CheA-289, Domain 4"/>
    <property type="match status" value="1"/>
</dbReference>
<gene>
    <name evidence="2" type="ORF">JIV24_02890</name>
</gene>
<feature type="domain" description="CheW-like" evidence="1">
    <location>
        <begin position="6"/>
        <end position="149"/>
    </location>
</feature>